<keyword evidence="5" id="KW-1185">Reference proteome</keyword>
<dbReference type="EMBL" id="SRHY01000070">
    <property type="protein sequence ID" value="TFJ91205.1"/>
    <property type="molecule type" value="Genomic_DNA"/>
</dbReference>
<protein>
    <recommendedName>
        <fullName evidence="6">DUF4352 domain-containing protein</fullName>
    </recommendedName>
</protein>
<evidence type="ECO:0000256" key="2">
    <source>
        <dbReference type="SAM" id="MobiDB-lite"/>
    </source>
</evidence>
<dbReference type="AlphaFoldDB" id="A0A4Y9A717"/>
<gene>
    <name evidence="4" type="ORF">E4U82_18950</name>
</gene>
<evidence type="ECO:0000313" key="5">
    <source>
        <dbReference type="Proteomes" id="UP000298484"/>
    </source>
</evidence>
<dbReference type="InterPro" id="IPR029050">
    <property type="entry name" value="Immunoprotect_excell_Ig-like"/>
</dbReference>
<evidence type="ECO:0000313" key="4">
    <source>
        <dbReference type="EMBL" id="TFJ91205.1"/>
    </source>
</evidence>
<proteinExistence type="predicted"/>
<evidence type="ECO:0008006" key="6">
    <source>
        <dbReference type="Google" id="ProtNLM"/>
    </source>
</evidence>
<feature type="region of interest" description="Disordered" evidence="2">
    <location>
        <begin position="23"/>
        <end position="52"/>
    </location>
</feature>
<dbReference type="PROSITE" id="PS51257">
    <property type="entry name" value="PROKAR_LIPOPROTEIN"/>
    <property type="match status" value="1"/>
</dbReference>
<dbReference type="Proteomes" id="UP000298484">
    <property type="component" value="Unassembled WGS sequence"/>
</dbReference>
<keyword evidence="1 3" id="KW-0732">Signal</keyword>
<accession>A0A4Y9A717</accession>
<feature type="compositionally biased region" description="Acidic residues" evidence="2">
    <location>
        <begin position="28"/>
        <end position="52"/>
    </location>
</feature>
<evidence type="ECO:0000256" key="1">
    <source>
        <dbReference type="ARBA" id="ARBA00022729"/>
    </source>
</evidence>
<evidence type="ECO:0000256" key="3">
    <source>
        <dbReference type="SAM" id="SignalP"/>
    </source>
</evidence>
<sequence length="199" mass="21882">MKKLLIILLAGIFIAGCSGTDGAGENSDGGESEGNQFEEDNEGENEQSEEDGKEAVYQIGETAQITSSSYGFPYEVTVNDFKVTKEVEGYSVEDFFMEGSEPSEETRLAVVNITMKNTGNESFVPDEKISAELIGELTSVSSETKVFTERKEELGTDEEITGNLVFVSNTLFDDGLVYLIYEFADPDEEVKFELPVPEK</sequence>
<feature type="chain" id="PRO_5038886324" description="DUF4352 domain-containing protein" evidence="3">
    <location>
        <begin position="24"/>
        <end position="199"/>
    </location>
</feature>
<name>A0A4Y9A717_9BACI</name>
<comment type="caution">
    <text evidence="4">The sequence shown here is derived from an EMBL/GenBank/DDBJ whole genome shotgun (WGS) entry which is preliminary data.</text>
</comment>
<reference evidence="4 5" key="1">
    <citation type="submission" date="2019-03" db="EMBL/GenBank/DDBJ databases">
        <title>Genome sequence of Lentibacillus salicampi ATCC BAA-719.</title>
        <authorList>
            <person name="Maclea K.S."/>
            <person name="Simoes Junior M."/>
        </authorList>
    </citation>
    <scope>NUCLEOTIDE SEQUENCE [LARGE SCALE GENOMIC DNA]</scope>
    <source>
        <strain evidence="4 5">ATCC BAA-719</strain>
    </source>
</reference>
<feature type="signal peptide" evidence="3">
    <location>
        <begin position="1"/>
        <end position="23"/>
    </location>
</feature>
<dbReference type="OrthoDB" id="2705494at2"/>
<dbReference type="RefSeq" id="WP_135111807.1">
    <property type="nucleotide sequence ID" value="NZ_SRHY01000070.1"/>
</dbReference>
<organism evidence="4 5">
    <name type="scientific">Lentibacillus salicampi</name>
    <dbReference type="NCBI Taxonomy" id="175306"/>
    <lineage>
        <taxon>Bacteria</taxon>
        <taxon>Bacillati</taxon>
        <taxon>Bacillota</taxon>
        <taxon>Bacilli</taxon>
        <taxon>Bacillales</taxon>
        <taxon>Bacillaceae</taxon>
        <taxon>Lentibacillus</taxon>
    </lineage>
</organism>
<dbReference type="Gene3D" id="2.60.40.1240">
    <property type="match status" value="1"/>
</dbReference>